<dbReference type="CDD" id="cd00067">
    <property type="entry name" value="GAL4"/>
    <property type="match status" value="1"/>
</dbReference>
<dbReference type="EMBL" id="WUBL01000044">
    <property type="protein sequence ID" value="KAF2968917.1"/>
    <property type="molecule type" value="Genomic_DNA"/>
</dbReference>
<protein>
    <recommendedName>
        <fullName evidence="5">Zn(2)-C6 fungal-type domain-containing protein</fullName>
    </recommendedName>
</protein>
<evidence type="ECO:0000256" key="1">
    <source>
        <dbReference type="ARBA" id="ARBA00004123"/>
    </source>
</evidence>
<dbReference type="Proteomes" id="UP000481858">
    <property type="component" value="Unassembled WGS sequence"/>
</dbReference>
<dbReference type="GO" id="GO:0006351">
    <property type="term" value="P:DNA-templated transcription"/>
    <property type="evidence" value="ECO:0007669"/>
    <property type="project" value="InterPro"/>
</dbReference>
<evidence type="ECO:0000313" key="6">
    <source>
        <dbReference type="EMBL" id="KAF2968917.1"/>
    </source>
</evidence>
<comment type="caution">
    <text evidence="6">The sequence shown here is derived from an EMBL/GenBank/DDBJ whole genome shotgun (WGS) entry which is preliminary data.</text>
</comment>
<dbReference type="InterPro" id="IPR001138">
    <property type="entry name" value="Zn2Cys6_DnaBD"/>
</dbReference>
<evidence type="ECO:0000313" key="7">
    <source>
        <dbReference type="Proteomes" id="UP000481858"/>
    </source>
</evidence>
<keyword evidence="2" id="KW-0479">Metal-binding</keyword>
<dbReference type="Gene3D" id="4.10.240.10">
    <property type="entry name" value="Zn(2)-C6 fungal-type DNA-binding domain"/>
    <property type="match status" value="1"/>
</dbReference>
<dbReference type="GO" id="GO:0005634">
    <property type="term" value="C:nucleus"/>
    <property type="evidence" value="ECO:0007669"/>
    <property type="project" value="UniProtKB-SubCell"/>
</dbReference>
<dbReference type="InterPro" id="IPR007219">
    <property type="entry name" value="XnlR_reg_dom"/>
</dbReference>
<dbReference type="PROSITE" id="PS50048">
    <property type="entry name" value="ZN2_CY6_FUNGAL_2"/>
    <property type="match status" value="1"/>
</dbReference>
<dbReference type="OrthoDB" id="2269373at2759"/>
<dbReference type="InterPro" id="IPR036864">
    <property type="entry name" value="Zn2-C6_fun-type_DNA-bd_sf"/>
</dbReference>
<dbReference type="Pfam" id="PF04082">
    <property type="entry name" value="Fungal_trans"/>
    <property type="match status" value="1"/>
</dbReference>
<evidence type="ECO:0000259" key="5">
    <source>
        <dbReference type="PROSITE" id="PS50048"/>
    </source>
</evidence>
<dbReference type="GO" id="GO:0003677">
    <property type="term" value="F:DNA binding"/>
    <property type="evidence" value="ECO:0007669"/>
    <property type="project" value="InterPro"/>
</dbReference>
<dbReference type="SMART" id="SM00906">
    <property type="entry name" value="Fungal_trans"/>
    <property type="match status" value="1"/>
</dbReference>
<dbReference type="GO" id="GO:0000981">
    <property type="term" value="F:DNA-binding transcription factor activity, RNA polymerase II-specific"/>
    <property type="evidence" value="ECO:0007669"/>
    <property type="project" value="InterPro"/>
</dbReference>
<evidence type="ECO:0000256" key="3">
    <source>
        <dbReference type="ARBA" id="ARBA00023242"/>
    </source>
</evidence>
<dbReference type="GO" id="GO:0008270">
    <property type="term" value="F:zinc ion binding"/>
    <property type="evidence" value="ECO:0007669"/>
    <property type="project" value="InterPro"/>
</dbReference>
<feature type="compositionally biased region" description="Low complexity" evidence="4">
    <location>
        <begin position="664"/>
        <end position="681"/>
    </location>
</feature>
<dbReference type="PANTHER" id="PTHR31001:SF85">
    <property type="entry name" value="ZN(II)2CYS6 TRANSCRIPTION FACTOR (EUROFUNG)"/>
    <property type="match status" value="1"/>
</dbReference>
<dbReference type="InterPro" id="IPR050613">
    <property type="entry name" value="Sec_Metabolite_Reg"/>
</dbReference>
<name>A0A7C8N844_9PEZI</name>
<gene>
    <name evidence="6" type="ORF">GQX73_g4705</name>
</gene>
<reference evidence="6 7" key="1">
    <citation type="submission" date="2019-12" db="EMBL/GenBank/DDBJ databases">
        <title>Draft genome sequence of the ascomycete Xylaria multiplex DSM 110363.</title>
        <authorList>
            <person name="Buettner E."/>
            <person name="Kellner H."/>
        </authorList>
    </citation>
    <scope>NUCLEOTIDE SEQUENCE [LARGE SCALE GENOMIC DNA]</scope>
    <source>
        <strain evidence="6 7">DSM 110363</strain>
    </source>
</reference>
<dbReference type="AlphaFoldDB" id="A0A7C8N844"/>
<keyword evidence="7" id="KW-1185">Reference proteome</keyword>
<dbReference type="SUPFAM" id="SSF57701">
    <property type="entry name" value="Zn2/Cys6 DNA-binding domain"/>
    <property type="match status" value="1"/>
</dbReference>
<comment type="subcellular location">
    <subcellularLocation>
        <location evidence="1">Nucleus</location>
    </subcellularLocation>
</comment>
<organism evidence="6 7">
    <name type="scientific">Xylaria multiplex</name>
    <dbReference type="NCBI Taxonomy" id="323545"/>
    <lineage>
        <taxon>Eukaryota</taxon>
        <taxon>Fungi</taxon>
        <taxon>Dikarya</taxon>
        <taxon>Ascomycota</taxon>
        <taxon>Pezizomycotina</taxon>
        <taxon>Sordariomycetes</taxon>
        <taxon>Xylariomycetidae</taxon>
        <taxon>Xylariales</taxon>
        <taxon>Xylariaceae</taxon>
        <taxon>Xylaria</taxon>
    </lineage>
</organism>
<feature type="domain" description="Zn(2)-C6 fungal-type" evidence="5">
    <location>
        <begin position="21"/>
        <end position="52"/>
    </location>
</feature>
<evidence type="ECO:0000256" key="4">
    <source>
        <dbReference type="SAM" id="MobiDB-lite"/>
    </source>
</evidence>
<keyword evidence="3" id="KW-0539">Nucleus</keyword>
<evidence type="ECO:0000256" key="2">
    <source>
        <dbReference type="ARBA" id="ARBA00022723"/>
    </source>
</evidence>
<dbReference type="SMART" id="SM00066">
    <property type="entry name" value="GAL4"/>
    <property type="match status" value="1"/>
</dbReference>
<proteinExistence type="predicted"/>
<sequence>MSATTAATTAPPHPKPTKILACVHCQYRKIKCDRRQPCSNCIKVSIVLLCPISAYLIIMSRVRVNEHAIAKIACKPSTPAPPHKRRRPNQDLLERLARCEQLLKQYADGNIPSQGESTPAATGPSTSSSSSQLASSPIVRIEDDPKPAIRPPSGKVVKEDGNVRFMDNYIRISFHDELVAMRNIIDDGDEESESSTTGLSPDNNADLFLGVEDAAIDLQELQPDLINVFRLWQLFIDRVNPLTKIIHVPSLQPYVMDAAADINKIPLTYQALLFSIYTMTVVSLTGQEVMQCLGITREEAINRYTRGTKLALTRSNFLKTYNMTTLQALSLYMFSLNGRADNHSNWIMGGTVMRIAQKMGYHRDGEQFNLSPFETEMRRRLWWHVFTQDSRNAMLSGLSHAWVTTNWDTKMPLNINDADLSPNSMEPLVARNGPTEMAFVLLIYLYQDFTSKTFSSFEAAFLALRSGDGRQQISRGPIEKYRVLVDELDAQLADFERKYVDPTLGGVQEAASTVRPLFIDKMRDIMTPMCEQPEWGTEIFDQIDSLFKSFTQSHQRNIAVFKRMANTGFLWFIRLGFQPEALLLFTIKLYKRPTGKLTERAWAALESIHDIHPDLFDISQKKIDRQAQLTLKAWAVREQTLAQCGQQVEVPEFIQRLRQSVSASRAPSSYTPSSESPASSSQQFMLQQTPPFQSMSLDLGDVSQYLGNNMAAPNISLDMWGNLTMDNETEQQQALPYGGFDFSKLDFSSMGFTG</sequence>
<dbReference type="CDD" id="cd12148">
    <property type="entry name" value="fungal_TF_MHR"/>
    <property type="match status" value="1"/>
</dbReference>
<feature type="compositionally biased region" description="Low complexity" evidence="4">
    <location>
        <begin position="117"/>
        <end position="137"/>
    </location>
</feature>
<feature type="region of interest" description="Disordered" evidence="4">
    <location>
        <begin position="664"/>
        <end position="685"/>
    </location>
</feature>
<accession>A0A7C8N844</accession>
<dbReference type="InParanoid" id="A0A7C8N844"/>
<feature type="region of interest" description="Disordered" evidence="4">
    <location>
        <begin position="109"/>
        <end position="155"/>
    </location>
</feature>
<dbReference type="PANTHER" id="PTHR31001">
    <property type="entry name" value="UNCHARACTERIZED TRANSCRIPTIONAL REGULATORY PROTEIN"/>
    <property type="match status" value="1"/>
</dbReference>
<dbReference type="Pfam" id="PF00172">
    <property type="entry name" value="Zn_clus"/>
    <property type="match status" value="1"/>
</dbReference>